<dbReference type="OrthoDB" id="3600104at2"/>
<proteinExistence type="inferred from homology"/>
<dbReference type="InterPro" id="IPR050555">
    <property type="entry name" value="Bact_Solute-Bind_Prot2"/>
</dbReference>
<keyword evidence="3" id="KW-0732">Signal</keyword>
<dbReference type="InterPro" id="IPR028082">
    <property type="entry name" value="Peripla_BP_I"/>
</dbReference>
<dbReference type="AlphaFoldDB" id="A0A249L3Q2"/>
<protein>
    <submittedName>
        <fullName evidence="5">Simple sugar transport system substrate-binding protein</fullName>
    </submittedName>
</protein>
<evidence type="ECO:0000259" key="4">
    <source>
        <dbReference type="Pfam" id="PF13407"/>
    </source>
</evidence>
<dbReference type="Pfam" id="PF13407">
    <property type="entry name" value="Peripla_BP_4"/>
    <property type="match status" value="1"/>
</dbReference>
<dbReference type="PROSITE" id="PS51257">
    <property type="entry name" value="PROKAR_LIPOPROTEIN"/>
    <property type="match status" value="1"/>
</dbReference>
<dbReference type="PANTHER" id="PTHR30036">
    <property type="entry name" value="D-XYLOSE-BINDING PERIPLASMIC PROTEIN"/>
    <property type="match status" value="1"/>
</dbReference>
<organism evidence="5 6">
    <name type="scientific">Candidatus Nanopelagicus abundans</name>
    <dbReference type="NCBI Taxonomy" id="1884916"/>
    <lineage>
        <taxon>Bacteria</taxon>
        <taxon>Bacillati</taxon>
        <taxon>Actinomycetota</taxon>
        <taxon>Actinomycetes</taxon>
        <taxon>Candidatus Nanopelagicales</taxon>
        <taxon>Candidatus Nanopelagicaceae</taxon>
        <taxon>Candidatus Nanopelagicus</taxon>
    </lineage>
</organism>
<evidence type="ECO:0000256" key="1">
    <source>
        <dbReference type="ARBA" id="ARBA00004196"/>
    </source>
</evidence>
<name>A0A249L3Q2_9ACTN</name>
<dbReference type="SUPFAM" id="SSF53822">
    <property type="entry name" value="Periplasmic binding protein-like I"/>
    <property type="match status" value="1"/>
</dbReference>
<dbReference type="RefSeq" id="WP_095687947.1">
    <property type="nucleotide sequence ID" value="NZ_CP016779.1"/>
</dbReference>
<gene>
    <name evidence="5" type="ORF">B1sIIB91_01880</name>
</gene>
<comment type="subcellular location">
    <subcellularLocation>
        <location evidence="1">Cell envelope</location>
    </subcellularLocation>
</comment>
<accession>A0A249L3Q2</accession>
<dbReference type="Proteomes" id="UP000217210">
    <property type="component" value="Chromosome"/>
</dbReference>
<evidence type="ECO:0000256" key="2">
    <source>
        <dbReference type="ARBA" id="ARBA00007639"/>
    </source>
</evidence>
<comment type="similarity">
    <text evidence="2">Belongs to the bacterial solute-binding protein 2 family.</text>
</comment>
<dbReference type="GO" id="GO:0030288">
    <property type="term" value="C:outer membrane-bounded periplasmic space"/>
    <property type="evidence" value="ECO:0007669"/>
    <property type="project" value="TreeGrafter"/>
</dbReference>
<dbReference type="InterPro" id="IPR025997">
    <property type="entry name" value="SBP_2_dom"/>
</dbReference>
<dbReference type="EMBL" id="CP016779">
    <property type="protein sequence ID" value="ASY23672.1"/>
    <property type="molecule type" value="Genomic_DNA"/>
</dbReference>
<dbReference type="Gene3D" id="3.40.50.2300">
    <property type="match status" value="2"/>
</dbReference>
<sequence length="335" mass="35232">MKKSKLIAIVAATAALALTVSGCSSSGDSASDKRYVVSVKLIGVGWFDNMEKGILEWSGENEIDASMTGATDASPEKQSKMVEDLIAQKVTGIGIVPNDVASIDGVIQKAKDAGIFVVTHEAGGTKNADANIEAFENAAYGAVIMDNLATCMGSAGKYVAFVGTLTNGSHNEWVAGAKAQLDAKYPNIKRVENPIESKEDADVAYNKTKELLKKYPDLKGFQGSSANDVVGIGRAVEELGLNDKVCVMGTSIPSMTTKLLDTGAIDKIFFWDSALAGKAMLNMLEILGKGEKITAGMDLGVPGYEAITVSATNPKSFNGAAWVIVDKDNASQYNI</sequence>
<evidence type="ECO:0000313" key="5">
    <source>
        <dbReference type="EMBL" id="ASY23672.1"/>
    </source>
</evidence>
<keyword evidence="5" id="KW-0762">Sugar transport</keyword>
<evidence type="ECO:0000256" key="3">
    <source>
        <dbReference type="SAM" id="SignalP"/>
    </source>
</evidence>
<dbReference type="KEGG" id="nab:B1sIIB91_01880"/>
<reference evidence="5 6" key="1">
    <citation type="submission" date="2016-07" db="EMBL/GenBank/DDBJ databases">
        <title>High microdiversification within the ubiquitous acI lineage of Actinobacteria.</title>
        <authorList>
            <person name="Neuenschwander S.M."/>
            <person name="Salcher M."/>
            <person name="Ghai R."/>
            <person name="Pernthaler J."/>
        </authorList>
    </citation>
    <scope>NUCLEOTIDE SEQUENCE [LARGE SCALE GENOMIC DNA]</scope>
    <source>
        <strain evidence="5">MMS-IIB-91</strain>
    </source>
</reference>
<dbReference type="GO" id="GO:0030246">
    <property type="term" value="F:carbohydrate binding"/>
    <property type="evidence" value="ECO:0007669"/>
    <property type="project" value="TreeGrafter"/>
</dbReference>
<feature type="domain" description="Periplasmic binding protein" evidence="4">
    <location>
        <begin position="36"/>
        <end position="292"/>
    </location>
</feature>
<feature type="chain" id="PRO_5013123337" evidence="3">
    <location>
        <begin position="27"/>
        <end position="335"/>
    </location>
</feature>
<keyword evidence="5" id="KW-0813">Transport</keyword>
<dbReference type="PANTHER" id="PTHR30036:SF7">
    <property type="entry name" value="ABC TRANSPORTER PERIPLASMIC-BINDING PROTEIN YPHF"/>
    <property type="match status" value="1"/>
</dbReference>
<keyword evidence="6" id="KW-1185">Reference proteome</keyword>
<feature type="signal peptide" evidence="3">
    <location>
        <begin position="1"/>
        <end position="26"/>
    </location>
</feature>
<evidence type="ECO:0000313" key="6">
    <source>
        <dbReference type="Proteomes" id="UP000217210"/>
    </source>
</evidence>